<keyword evidence="2" id="KW-0813">Transport</keyword>
<dbReference type="InterPro" id="IPR000515">
    <property type="entry name" value="MetI-like"/>
</dbReference>
<feature type="transmembrane region" description="Helical" evidence="7">
    <location>
        <begin position="12"/>
        <end position="39"/>
    </location>
</feature>
<name>X1A5V6_9ZZZZ</name>
<evidence type="ECO:0000256" key="1">
    <source>
        <dbReference type="ARBA" id="ARBA00004651"/>
    </source>
</evidence>
<comment type="caution">
    <text evidence="9">The sequence shown here is derived from an EMBL/GenBank/DDBJ whole genome shotgun (WGS) entry which is preliminary data.</text>
</comment>
<evidence type="ECO:0000256" key="3">
    <source>
        <dbReference type="ARBA" id="ARBA00022475"/>
    </source>
</evidence>
<dbReference type="PANTHER" id="PTHR43163">
    <property type="entry name" value="DIPEPTIDE TRANSPORT SYSTEM PERMEASE PROTEIN DPPB-RELATED"/>
    <property type="match status" value="1"/>
</dbReference>
<comment type="subcellular location">
    <subcellularLocation>
        <location evidence="1">Cell membrane</location>
        <topology evidence="1">Multi-pass membrane protein</topology>
    </subcellularLocation>
</comment>
<feature type="non-terminal residue" evidence="9">
    <location>
        <position position="1"/>
    </location>
</feature>
<evidence type="ECO:0000256" key="5">
    <source>
        <dbReference type="ARBA" id="ARBA00022989"/>
    </source>
</evidence>
<evidence type="ECO:0000256" key="4">
    <source>
        <dbReference type="ARBA" id="ARBA00022692"/>
    </source>
</evidence>
<evidence type="ECO:0000256" key="6">
    <source>
        <dbReference type="ARBA" id="ARBA00023136"/>
    </source>
</evidence>
<evidence type="ECO:0000256" key="2">
    <source>
        <dbReference type="ARBA" id="ARBA00022448"/>
    </source>
</evidence>
<protein>
    <recommendedName>
        <fullName evidence="8">ABC transmembrane type-1 domain-containing protein</fullName>
    </recommendedName>
</protein>
<dbReference type="GO" id="GO:0005886">
    <property type="term" value="C:plasma membrane"/>
    <property type="evidence" value="ECO:0007669"/>
    <property type="project" value="UniProtKB-SubCell"/>
</dbReference>
<reference evidence="9" key="1">
    <citation type="journal article" date="2014" name="Front. Microbiol.">
        <title>High frequency of phylogenetically diverse reductive dehalogenase-homologous genes in deep subseafloor sedimentary metagenomes.</title>
        <authorList>
            <person name="Kawai M."/>
            <person name="Futagami T."/>
            <person name="Toyoda A."/>
            <person name="Takaki Y."/>
            <person name="Nishi S."/>
            <person name="Hori S."/>
            <person name="Arai W."/>
            <person name="Tsubouchi T."/>
            <person name="Morono Y."/>
            <person name="Uchiyama I."/>
            <person name="Ito T."/>
            <person name="Fujiyama A."/>
            <person name="Inagaki F."/>
            <person name="Takami H."/>
        </authorList>
    </citation>
    <scope>NUCLEOTIDE SEQUENCE</scope>
    <source>
        <strain evidence="9">Expedition CK06-06</strain>
    </source>
</reference>
<feature type="domain" description="ABC transmembrane type-1" evidence="8">
    <location>
        <begin position="2"/>
        <end position="44"/>
    </location>
</feature>
<organism evidence="9">
    <name type="scientific">marine sediment metagenome</name>
    <dbReference type="NCBI Taxonomy" id="412755"/>
    <lineage>
        <taxon>unclassified sequences</taxon>
        <taxon>metagenomes</taxon>
        <taxon>ecological metagenomes</taxon>
    </lineage>
</organism>
<proteinExistence type="predicted"/>
<evidence type="ECO:0000256" key="7">
    <source>
        <dbReference type="SAM" id="Phobius"/>
    </source>
</evidence>
<dbReference type="AlphaFoldDB" id="X1A5V6"/>
<keyword evidence="3" id="KW-1003">Cell membrane</keyword>
<dbReference type="Pfam" id="PF00528">
    <property type="entry name" value="BPD_transp_1"/>
    <property type="match status" value="1"/>
</dbReference>
<evidence type="ECO:0000259" key="8">
    <source>
        <dbReference type="Pfam" id="PF00528"/>
    </source>
</evidence>
<dbReference type="PANTHER" id="PTHR43163:SF6">
    <property type="entry name" value="DIPEPTIDE TRANSPORT SYSTEM PERMEASE PROTEIN DPPB-RELATED"/>
    <property type="match status" value="1"/>
</dbReference>
<keyword evidence="6 7" id="KW-0472">Membrane</keyword>
<keyword evidence="5 7" id="KW-1133">Transmembrane helix</keyword>
<gene>
    <name evidence="9" type="ORF">S01H4_25518</name>
</gene>
<sequence length="48" mass="5677">LLVESIFKRDYPVIQAAIFFIATIIVIINFLVDIIYLYIDPRLRYGED</sequence>
<dbReference type="GO" id="GO:0055085">
    <property type="term" value="P:transmembrane transport"/>
    <property type="evidence" value="ECO:0007669"/>
    <property type="project" value="InterPro"/>
</dbReference>
<dbReference type="EMBL" id="BART01012152">
    <property type="protein sequence ID" value="GAG77510.1"/>
    <property type="molecule type" value="Genomic_DNA"/>
</dbReference>
<accession>X1A5V6</accession>
<evidence type="ECO:0000313" key="9">
    <source>
        <dbReference type="EMBL" id="GAG77510.1"/>
    </source>
</evidence>
<keyword evidence="4 7" id="KW-0812">Transmembrane</keyword>